<feature type="transmembrane region" description="Helical" evidence="5">
    <location>
        <begin position="310"/>
        <end position="331"/>
    </location>
</feature>
<evidence type="ECO:0000313" key="6">
    <source>
        <dbReference type="EMBL" id="SMG28517.1"/>
    </source>
</evidence>
<proteinExistence type="predicted"/>
<reference evidence="7" key="1">
    <citation type="submission" date="2017-04" db="EMBL/GenBank/DDBJ databases">
        <authorList>
            <person name="Varghese N."/>
            <person name="Submissions S."/>
        </authorList>
    </citation>
    <scope>NUCLEOTIDE SEQUENCE [LARGE SCALE GENOMIC DNA]</scope>
    <source>
        <strain evidence="7">USBA 82</strain>
    </source>
</reference>
<keyword evidence="3 5" id="KW-1133">Transmembrane helix</keyword>
<feature type="transmembrane region" description="Helical" evidence="5">
    <location>
        <begin position="138"/>
        <end position="159"/>
    </location>
</feature>
<comment type="subcellular location">
    <subcellularLocation>
        <location evidence="1">Membrane</location>
        <topology evidence="1">Multi-pass membrane protein</topology>
    </subcellularLocation>
</comment>
<dbReference type="OrthoDB" id="9778499at2"/>
<feature type="transmembrane region" description="Helical" evidence="5">
    <location>
        <begin position="6"/>
        <end position="29"/>
    </location>
</feature>
<dbReference type="GO" id="GO:0005886">
    <property type="term" value="C:plasma membrane"/>
    <property type="evidence" value="ECO:0007669"/>
    <property type="project" value="TreeGrafter"/>
</dbReference>
<protein>
    <submittedName>
        <fullName evidence="6">Formate hydrogenlyase subunit 4</fullName>
    </submittedName>
</protein>
<keyword evidence="2 5" id="KW-0812">Transmembrane</keyword>
<evidence type="ECO:0000256" key="5">
    <source>
        <dbReference type="SAM" id="Phobius"/>
    </source>
</evidence>
<evidence type="ECO:0000256" key="4">
    <source>
        <dbReference type="ARBA" id="ARBA00023136"/>
    </source>
</evidence>
<dbReference type="Proteomes" id="UP000193355">
    <property type="component" value="Unassembled WGS sequence"/>
</dbReference>
<dbReference type="PANTHER" id="PTHR43359:SF1">
    <property type="entry name" value="FORMATE HYDROGENLYASE SUBUNIT 4-RELATED"/>
    <property type="match status" value="1"/>
</dbReference>
<dbReference type="EMBL" id="FXBB01000013">
    <property type="protein sequence ID" value="SMG28517.1"/>
    <property type="molecule type" value="Genomic_DNA"/>
</dbReference>
<feature type="transmembrane region" description="Helical" evidence="5">
    <location>
        <begin position="69"/>
        <end position="92"/>
    </location>
</feature>
<feature type="transmembrane region" description="Helical" evidence="5">
    <location>
        <begin position="244"/>
        <end position="266"/>
    </location>
</feature>
<feature type="transmembrane region" description="Helical" evidence="5">
    <location>
        <begin position="179"/>
        <end position="202"/>
    </location>
</feature>
<dbReference type="STRING" id="561720.SAMN06275492_11315"/>
<evidence type="ECO:0000313" key="7">
    <source>
        <dbReference type="Proteomes" id="UP000193355"/>
    </source>
</evidence>
<evidence type="ECO:0000256" key="3">
    <source>
        <dbReference type="ARBA" id="ARBA00022989"/>
    </source>
</evidence>
<dbReference type="GO" id="GO:0016829">
    <property type="term" value="F:lyase activity"/>
    <property type="evidence" value="ECO:0007669"/>
    <property type="project" value="UniProtKB-KW"/>
</dbReference>
<keyword evidence="7" id="KW-1185">Reference proteome</keyword>
<gene>
    <name evidence="6" type="ORF">SAMN06275492_11315</name>
</gene>
<sequence>MILGFVMRTVAGVALMLLATVLAVLFEGVDRKLNAIMQRRMGPPLLQPVYDILKLLGKENIVPRWANPVFFHGGPVVAMVATMMVFLYIPIGSIPPVLSGRGDLILVLYLLSLSGVAVAIGGFASGSPIANVGAQREMVLMMSYELPLAVVVSTLAWFVYRMGIPGHPFSLETYVATSIWSMAGRAGFLGLICLFIALLTVIPGETGKGLMDIPEAKTEILEGVTVEYSGVNLALLHVAFNLKCAAISALVVSLFFPFSLGGALGLSGGLKALVDFPWFWAKVFMVSVFGVTFLRTAFGRLKIWQASRFYWAQVGALSLAGMILISVDVLLR</sequence>
<organism evidence="6 7">
    <name type="scientific">Dethiosulfovibrio salsuginis</name>
    <dbReference type="NCBI Taxonomy" id="561720"/>
    <lineage>
        <taxon>Bacteria</taxon>
        <taxon>Thermotogati</taxon>
        <taxon>Synergistota</taxon>
        <taxon>Synergistia</taxon>
        <taxon>Synergistales</taxon>
        <taxon>Dethiosulfovibrionaceae</taxon>
        <taxon>Dethiosulfovibrio</taxon>
    </lineage>
</organism>
<feature type="transmembrane region" description="Helical" evidence="5">
    <location>
        <begin position="104"/>
        <end position="126"/>
    </location>
</feature>
<dbReference type="InterPro" id="IPR001694">
    <property type="entry name" value="NADH_UbQ_OxRdtase_su1/FPO"/>
</dbReference>
<evidence type="ECO:0000256" key="2">
    <source>
        <dbReference type="ARBA" id="ARBA00022692"/>
    </source>
</evidence>
<feature type="transmembrane region" description="Helical" evidence="5">
    <location>
        <begin position="278"/>
        <end position="298"/>
    </location>
</feature>
<dbReference type="RefSeq" id="WP_085544492.1">
    <property type="nucleotide sequence ID" value="NZ_FXBB01000013.1"/>
</dbReference>
<accession>A0A1X7JK12</accession>
<keyword evidence="4 5" id="KW-0472">Membrane</keyword>
<name>A0A1X7JK12_9BACT</name>
<dbReference type="InterPro" id="IPR052561">
    <property type="entry name" value="ComplexI_Subunit1"/>
</dbReference>
<dbReference type="PANTHER" id="PTHR43359">
    <property type="entry name" value="FORMATE HYDROGENLYASE SUBUNIT 4"/>
    <property type="match status" value="1"/>
</dbReference>
<dbReference type="AlphaFoldDB" id="A0A1X7JK12"/>
<evidence type="ECO:0000256" key="1">
    <source>
        <dbReference type="ARBA" id="ARBA00004141"/>
    </source>
</evidence>
<dbReference type="Pfam" id="PF00146">
    <property type="entry name" value="NADHdh"/>
    <property type="match status" value="1"/>
</dbReference>
<keyword evidence="6" id="KW-0456">Lyase</keyword>